<dbReference type="OrthoDB" id="9770600at2"/>
<evidence type="ECO:0008006" key="4">
    <source>
        <dbReference type="Google" id="ProtNLM"/>
    </source>
</evidence>
<protein>
    <recommendedName>
        <fullName evidence="4">DUF2157 domain-containing protein</fullName>
    </recommendedName>
</protein>
<comment type="caution">
    <text evidence="2">The sequence shown here is derived from an EMBL/GenBank/DDBJ whole genome shotgun (WGS) entry which is preliminary data.</text>
</comment>
<feature type="transmembrane region" description="Helical" evidence="1">
    <location>
        <begin position="319"/>
        <end position="337"/>
    </location>
</feature>
<feature type="transmembrane region" description="Helical" evidence="1">
    <location>
        <begin position="295"/>
        <end position="313"/>
    </location>
</feature>
<gene>
    <name evidence="2" type="ORF">EAH89_29615</name>
</gene>
<feature type="transmembrane region" description="Helical" evidence="1">
    <location>
        <begin position="74"/>
        <end position="91"/>
    </location>
</feature>
<feature type="transmembrane region" description="Helical" evidence="1">
    <location>
        <begin position="239"/>
        <end position="261"/>
    </location>
</feature>
<proteinExistence type="predicted"/>
<feature type="transmembrane region" description="Helical" evidence="1">
    <location>
        <begin position="144"/>
        <end position="169"/>
    </location>
</feature>
<keyword evidence="3" id="KW-1185">Reference proteome</keyword>
<keyword evidence="1" id="KW-0472">Membrane</keyword>
<evidence type="ECO:0000313" key="2">
    <source>
        <dbReference type="EMBL" id="TPG38053.1"/>
    </source>
</evidence>
<feature type="transmembrane region" description="Helical" evidence="1">
    <location>
        <begin position="181"/>
        <end position="200"/>
    </location>
</feature>
<dbReference type="Proteomes" id="UP000317078">
    <property type="component" value="Unassembled WGS sequence"/>
</dbReference>
<dbReference type="EMBL" id="RCZP01000080">
    <property type="protein sequence ID" value="TPG38053.1"/>
    <property type="molecule type" value="Genomic_DNA"/>
</dbReference>
<sequence>MYSEDDLNAAVAGGAITAADADRLRAFTAARRAAPSADEEQFRLLTSFNDIFVSGAVLMTLVSVLWFLYGASSIVALVAVAALAWGLAEFFTRVRRMALPSIVLLFAFTLAIGALGAKLGAGLVPSEAAAPLAKTRGPAIPSLAVMLAQAMLGIVPLLSTMGAVALAALAHWWRFRVPITVAALTLALLGTAVGLLLLAYPALASFALTLTFACGGVVFAHALWWDASDPRRTTRRADVAFWLHLAAAPLLVHPIFSPILLTGGSPSTSSALIAVLFYALLASVALVIDRRALMVSSQVYAIYALSILLGTRASLPSTILLTGLVLGPALLLLSAFWQRGRAALLRFLPPTIRRHLPPS</sequence>
<evidence type="ECO:0000256" key="1">
    <source>
        <dbReference type="SAM" id="Phobius"/>
    </source>
</evidence>
<name>A0A502EJW2_9PROT</name>
<organism evidence="2 3">
    <name type="scientific">Muricoccus nepalensis</name>
    <dbReference type="NCBI Taxonomy" id="1854500"/>
    <lineage>
        <taxon>Bacteria</taxon>
        <taxon>Pseudomonadati</taxon>
        <taxon>Pseudomonadota</taxon>
        <taxon>Alphaproteobacteria</taxon>
        <taxon>Acetobacterales</taxon>
        <taxon>Roseomonadaceae</taxon>
        <taxon>Muricoccus</taxon>
    </lineage>
</organism>
<keyword evidence="1" id="KW-1133">Transmembrane helix</keyword>
<feature type="transmembrane region" description="Helical" evidence="1">
    <location>
        <begin position="103"/>
        <end position="124"/>
    </location>
</feature>
<accession>A0A502EJW2</accession>
<evidence type="ECO:0000313" key="3">
    <source>
        <dbReference type="Proteomes" id="UP000317078"/>
    </source>
</evidence>
<keyword evidence="1" id="KW-0812">Transmembrane</keyword>
<reference evidence="2 3" key="1">
    <citation type="journal article" date="2019" name="Environ. Microbiol.">
        <title>Species interactions and distinct microbial communities in high Arctic permafrost affected cryosols are associated with the CH4 and CO2 gas fluxes.</title>
        <authorList>
            <person name="Altshuler I."/>
            <person name="Hamel J."/>
            <person name="Turney S."/>
            <person name="Magnuson E."/>
            <person name="Levesque R."/>
            <person name="Greer C."/>
            <person name="Whyte L.G."/>
        </authorList>
    </citation>
    <scope>NUCLEOTIDE SEQUENCE [LARGE SCALE GENOMIC DNA]</scope>
    <source>
        <strain evidence="2 3">S9.3B</strain>
    </source>
</reference>
<feature type="transmembrane region" description="Helical" evidence="1">
    <location>
        <begin position="206"/>
        <end position="227"/>
    </location>
</feature>
<feature type="transmembrane region" description="Helical" evidence="1">
    <location>
        <begin position="267"/>
        <end position="288"/>
    </location>
</feature>
<dbReference type="RefSeq" id="WP_140887657.1">
    <property type="nucleotide sequence ID" value="NZ_RCZP01000080.1"/>
</dbReference>
<dbReference type="AlphaFoldDB" id="A0A502EJW2"/>